<dbReference type="GO" id="GO:0000479">
    <property type="term" value="P:endonucleolytic cleavage of tricistronic rRNA transcript (SSU-rRNA, 5.8S rRNA, LSU-rRNA)"/>
    <property type="evidence" value="ECO:0007669"/>
    <property type="project" value="TreeGrafter"/>
</dbReference>
<dbReference type="GO" id="GO:0000462">
    <property type="term" value="P:maturation of SSU-rRNA from tricistronic rRNA transcript (SSU-rRNA, 5.8S rRNA, LSU-rRNA)"/>
    <property type="evidence" value="ECO:0007669"/>
    <property type="project" value="TreeGrafter"/>
</dbReference>
<dbReference type="PANTHER" id="PTHR12858">
    <property type="entry name" value="RIBOSOME BIOGENESIS PROTEIN"/>
    <property type="match status" value="1"/>
</dbReference>
<evidence type="ECO:0000259" key="1">
    <source>
        <dbReference type="Pfam" id="PF04950"/>
    </source>
</evidence>
<dbReference type="Proteomes" id="UP000274822">
    <property type="component" value="Unassembled WGS sequence"/>
</dbReference>
<organism evidence="2 3">
    <name type="scientific">Jimgerdemannia flammicorona</name>
    <dbReference type="NCBI Taxonomy" id="994334"/>
    <lineage>
        <taxon>Eukaryota</taxon>
        <taxon>Fungi</taxon>
        <taxon>Fungi incertae sedis</taxon>
        <taxon>Mucoromycota</taxon>
        <taxon>Mucoromycotina</taxon>
        <taxon>Endogonomycetes</taxon>
        <taxon>Endogonales</taxon>
        <taxon>Endogonaceae</taxon>
        <taxon>Jimgerdemannia</taxon>
    </lineage>
</organism>
<evidence type="ECO:0000313" key="2">
    <source>
        <dbReference type="EMBL" id="RUS28878.1"/>
    </source>
</evidence>
<protein>
    <recommendedName>
        <fullName evidence="1">Ribosome biogenesis protein BMS1/TSR1 C-terminal domain-containing protein</fullName>
    </recommendedName>
</protein>
<proteinExistence type="predicted"/>
<comment type="caution">
    <text evidence="2">The sequence shown here is derived from an EMBL/GenBank/DDBJ whole genome shotgun (WGS) entry which is preliminary data.</text>
</comment>
<sequence length="103" mass="12105">MIDVVHSELTTHHNSTRLQAYLSRQKEHRDDAEFPDEVDTPLNVPARTRFARYRGLQSFRTSPWDPYENLPIDYARIFQFENYKRTRARVVAQAIGGAVKVRD</sequence>
<dbReference type="GO" id="GO:0005525">
    <property type="term" value="F:GTP binding"/>
    <property type="evidence" value="ECO:0007669"/>
    <property type="project" value="TreeGrafter"/>
</dbReference>
<gene>
    <name evidence="2" type="ORF">BC938DRAFT_481332</name>
</gene>
<dbReference type="GO" id="GO:0030688">
    <property type="term" value="C:preribosome, small subunit precursor"/>
    <property type="evidence" value="ECO:0007669"/>
    <property type="project" value="TreeGrafter"/>
</dbReference>
<keyword evidence="3" id="KW-1185">Reference proteome</keyword>
<feature type="domain" description="Ribosome biogenesis protein BMS1/TSR1 C-terminal" evidence="1">
    <location>
        <begin position="38"/>
        <end position="96"/>
    </location>
</feature>
<reference evidence="2 3" key="1">
    <citation type="journal article" date="2018" name="New Phytol.">
        <title>Phylogenomics of Endogonaceae and evolution of mycorrhizas within Mucoromycota.</title>
        <authorList>
            <person name="Chang Y."/>
            <person name="Desiro A."/>
            <person name="Na H."/>
            <person name="Sandor L."/>
            <person name="Lipzen A."/>
            <person name="Clum A."/>
            <person name="Barry K."/>
            <person name="Grigoriev I.V."/>
            <person name="Martin F.M."/>
            <person name="Stajich J.E."/>
            <person name="Smith M.E."/>
            <person name="Bonito G."/>
            <person name="Spatafora J.W."/>
        </authorList>
    </citation>
    <scope>NUCLEOTIDE SEQUENCE [LARGE SCALE GENOMIC DNA]</scope>
    <source>
        <strain evidence="2 3">AD002</strain>
    </source>
</reference>
<dbReference type="Pfam" id="PF04950">
    <property type="entry name" value="RIBIOP_C"/>
    <property type="match status" value="1"/>
</dbReference>
<dbReference type="InterPro" id="IPR039761">
    <property type="entry name" value="Bms1/Tsr1"/>
</dbReference>
<dbReference type="GO" id="GO:0003924">
    <property type="term" value="F:GTPase activity"/>
    <property type="evidence" value="ECO:0007669"/>
    <property type="project" value="TreeGrafter"/>
</dbReference>
<dbReference type="GO" id="GO:0034511">
    <property type="term" value="F:U3 snoRNA binding"/>
    <property type="evidence" value="ECO:0007669"/>
    <property type="project" value="TreeGrafter"/>
</dbReference>
<name>A0A433QGB5_9FUNG</name>
<evidence type="ECO:0000313" key="3">
    <source>
        <dbReference type="Proteomes" id="UP000274822"/>
    </source>
</evidence>
<dbReference type="AlphaFoldDB" id="A0A433QGB5"/>
<dbReference type="InterPro" id="IPR007034">
    <property type="entry name" value="BMS1_TSR1_C"/>
</dbReference>
<dbReference type="PANTHER" id="PTHR12858:SF1">
    <property type="entry name" value="PRE-RRNA-PROCESSING PROTEIN TSR1 HOMOLOG"/>
    <property type="match status" value="1"/>
</dbReference>
<accession>A0A433QGB5</accession>
<dbReference type="EMBL" id="RBNJ01005998">
    <property type="protein sequence ID" value="RUS28878.1"/>
    <property type="molecule type" value="Genomic_DNA"/>
</dbReference>